<organism evidence="4">
    <name type="scientific">Odontella aurita</name>
    <dbReference type="NCBI Taxonomy" id="265563"/>
    <lineage>
        <taxon>Eukaryota</taxon>
        <taxon>Sar</taxon>
        <taxon>Stramenopiles</taxon>
        <taxon>Ochrophyta</taxon>
        <taxon>Bacillariophyta</taxon>
        <taxon>Mediophyceae</taxon>
        <taxon>Biddulphiophycidae</taxon>
        <taxon>Eupodiscales</taxon>
        <taxon>Odontellaceae</taxon>
        <taxon>Odontella</taxon>
    </lineage>
</organism>
<proteinExistence type="inferred from homology"/>
<name>A0A6U6CGT5_9STRA</name>
<dbReference type="SUPFAM" id="SSF90096">
    <property type="entry name" value="Subunits of heterodimeric actin filament capping protein Capz"/>
    <property type="match status" value="1"/>
</dbReference>
<comment type="subunit">
    <text evidence="3">Heterodimer of an alpha and a beta subunit.</text>
</comment>
<dbReference type="GO" id="GO:0051015">
    <property type="term" value="F:actin filament binding"/>
    <property type="evidence" value="ECO:0007669"/>
    <property type="project" value="TreeGrafter"/>
</dbReference>
<keyword evidence="1 3" id="KW-0117">Actin capping</keyword>
<evidence type="ECO:0000313" key="4">
    <source>
        <dbReference type="EMBL" id="CAE2205156.1"/>
    </source>
</evidence>
<dbReference type="GO" id="GO:0008290">
    <property type="term" value="C:F-actin capping protein complex"/>
    <property type="evidence" value="ECO:0007669"/>
    <property type="project" value="UniProtKB-UniRule"/>
</dbReference>
<comment type="function">
    <text evidence="3">F-actin-capping proteins bind in a Ca(2+)-independent manner to the fast growing ends of actin filaments (barbed end) thereby blocking the exchange of subunits at these ends. Unlike other capping proteins (such as gelsolin and severin), these proteins do not sever actin filaments.</text>
</comment>
<evidence type="ECO:0000256" key="1">
    <source>
        <dbReference type="ARBA" id="ARBA00022467"/>
    </source>
</evidence>
<dbReference type="PANTHER" id="PTHR10653:SF0">
    <property type="entry name" value="F-ACTIN-CAPPING PROTEIN SUBUNIT ALPHA"/>
    <property type="match status" value="1"/>
</dbReference>
<dbReference type="AlphaFoldDB" id="A0A6U6CGT5"/>
<dbReference type="GO" id="GO:0051016">
    <property type="term" value="P:barbed-end actin filament capping"/>
    <property type="evidence" value="ECO:0007669"/>
    <property type="project" value="UniProtKB-UniRule"/>
</dbReference>
<reference evidence="4" key="1">
    <citation type="submission" date="2021-01" db="EMBL/GenBank/DDBJ databases">
        <authorList>
            <person name="Corre E."/>
            <person name="Pelletier E."/>
            <person name="Niang G."/>
            <person name="Scheremetjew M."/>
            <person name="Finn R."/>
            <person name="Kale V."/>
            <person name="Holt S."/>
            <person name="Cochrane G."/>
            <person name="Meng A."/>
            <person name="Brown T."/>
            <person name="Cohen L."/>
        </authorList>
    </citation>
    <scope>NUCLEOTIDE SEQUENCE</scope>
    <source>
        <strain evidence="4">Isolate 1302-5</strain>
    </source>
</reference>
<dbReference type="Gene3D" id="3.90.1150.210">
    <property type="entry name" value="F-actin capping protein, beta subunit"/>
    <property type="match status" value="1"/>
</dbReference>
<gene>
    <name evidence="4" type="ORF">OAUR00152_LOCUS2346</name>
    <name evidence="5" type="ORF">OAUR00152_LOCUS2348</name>
</gene>
<dbReference type="Pfam" id="PF01267">
    <property type="entry name" value="F-actin_cap_A"/>
    <property type="match status" value="1"/>
</dbReference>
<evidence type="ECO:0000256" key="2">
    <source>
        <dbReference type="ARBA" id="ARBA00023203"/>
    </source>
</evidence>
<dbReference type="InterPro" id="IPR042276">
    <property type="entry name" value="CapZ_alpha/beta_2"/>
</dbReference>
<sequence length="122" mass="13339">MEMSGVVDLVAHSFENGNVQMRSSIPLGPVPLAVPAPADTAASIVLQIQRWEDADVQSKLGELYDSVNNGEGGGMLKSLRRIMPVTRTRMDWKNAGVHRLARTMAERGEQQQQQQQQVGGGR</sequence>
<evidence type="ECO:0000256" key="3">
    <source>
        <dbReference type="RuleBase" id="RU365077"/>
    </source>
</evidence>
<dbReference type="InterPro" id="IPR002189">
    <property type="entry name" value="CapZ_alpha"/>
</dbReference>
<evidence type="ECO:0000313" key="5">
    <source>
        <dbReference type="EMBL" id="CAE2205163.1"/>
    </source>
</evidence>
<dbReference type="InterPro" id="IPR037282">
    <property type="entry name" value="CapZ_alpha/beta"/>
</dbReference>
<dbReference type="EMBL" id="HBKQ01003410">
    <property type="protein sequence ID" value="CAE2205156.1"/>
    <property type="molecule type" value="Transcribed_RNA"/>
</dbReference>
<protein>
    <recommendedName>
        <fullName evidence="3">F-actin-capping protein subunit alpha</fullName>
    </recommendedName>
</protein>
<dbReference type="GO" id="GO:0030863">
    <property type="term" value="C:cortical cytoskeleton"/>
    <property type="evidence" value="ECO:0007669"/>
    <property type="project" value="TreeGrafter"/>
</dbReference>
<keyword evidence="2 3" id="KW-0009">Actin-binding</keyword>
<dbReference type="GO" id="GO:0030036">
    <property type="term" value="P:actin cytoskeleton organization"/>
    <property type="evidence" value="ECO:0007669"/>
    <property type="project" value="TreeGrafter"/>
</dbReference>
<accession>A0A6U6CGT5</accession>
<comment type="similarity">
    <text evidence="3">Belongs to the F-actin-capping protein alpha subunit family.</text>
</comment>
<dbReference type="PANTHER" id="PTHR10653">
    <property type="entry name" value="F-ACTIN-CAPPING PROTEIN SUBUNIT ALPHA"/>
    <property type="match status" value="1"/>
</dbReference>
<dbReference type="EMBL" id="HBKQ01003412">
    <property type="protein sequence ID" value="CAE2205163.1"/>
    <property type="molecule type" value="Transcribed_RNA"/>
</dbReference>